<organism evidence="2 3">
    <name type="scientific">Hyphomonas adhaerens</name>
    <dbReference type="NCBI Taxonomy" id="81029"/>
    <lineage>
        <taxon>Bacteria</taxon>
        <taxon>Pseudomonadati</taxon>
        <taxon>Pseudomonadota</taxon>
        <taxon>Alphaproteobacteria</taxon>
        <taxon>Hyphomonadales</taxon>
        <taxon>Hyphomonadaceae</taxon>
        <taxon>Hyphomonas</taxon>
    </lineage>
</organism>
<dbReference type="GO" id="GO:0008757">
    <property type="term" value="F:S-adenosylmethionine-dependent methyltransferase activity"/>
    <property type="evidence" value="ECO:0007669"/>
    <property type="project" value="InterPro"/>
</dbReference>
<dbReference type="Pfam" id="PF08241">
    <property type="entry name" value="Methyltransf_11"/>
    <property type="match status" value="1"/>
</dbReference>
<dbReference type="InterPro" id="IPR013216">
    <property type="entry name" value="Methyltransf_11"/>
</dbReference>
<evidence type="ECO:0000313" key="2">
    <source>
        <dbReference type="EMBL" id="HAE27991.1"/>
    </source>
</evidence>
<dbReference type="Proteomes" id="UP000259610">
    <property type="component" value="Unassembled WGS sequence"/>
</dbReference>
<reference evidence="2 3" key="1">
    <citation type="journal article" date="2018" name="Nat. Biotechnol.">
        <title>A standardized bacterial taxonomy based on genome phylogeny substantially revises the tree of life.</title>
        <authorList>
            <person name="Parks D.H."/>
            <person name="Chuvochina M."/>
            <person name="Waite D.W."/>
            <person name="Rinke C."/>
            <person name="Skarshewski A."/>
            <person name="Chaumeil P.A."/>
            <person name="Hugenholtz P."/>
        </authorList>
    </citation>
    <scope>NUCLEOTIDE SEQUENCE [LARGE SCALE GENOMIC DNA]</scope>
    <source>
        <strain evidence="2">UBA8733</strain>
    </source>
</reference>
<dbReference type="RefSeq" id="WP_272989478.1">
    <property type="nucleotide sequence ID" value="NZ_CAJWRG010000040.1"/>
</dbReference>
<dbReference type="EMBL" id="DMAN01000282">
    <property type="protein sequence ID" value="HAE27991.1"/>
    <property type="molecule type" value="Genomic_DNA"/>
</dbReference>
<name>A0A3B9GZW8_9PROT</name>
<dbReference type="Gene3D" id="3.40.50.150">
    <property type="entry name" value="Vaccinia Virus protein VP39"/>
    <property type="match status" value="1"/>
</dbReference>
<proteinExistence type="predicted"/>
<gene>
    <name evidence="2" type="ORF">DCG58_12580</name>
</gene>
<dbReference type="InterPro" id="IPR029063">
    <property type="entry name" value="SAM-dependent_MTases_sf"/>
</dbReference>
<comment type="caution">
    <text evidence="2">The sequence shown here is derived from an EMBL/GenBank/DDBJ whole genome shotgun (WGS) entry which is preliminary data.</text>
</comment>
<evidence type="ECO:0000313" key="3">
    <source>
        <dbReference type="Proteomes" id="UP000259610"/>
    </source>
</evidence>
<sequence length="241" mass="27433">MSGKFSFDQPGFCDICEARVVFHSDFSWLRDHLHCPSCQSVPRERALMRVIDLYMPDYLKKVIHESSPGGRGISIKFGHNCPNYSYSHFFPDIPLGSVHRERGERCESLETLTFEDNSIDLFITQDVMEHVFDPAAAFREIARVLKPGGMHILTVPLVNKCNPTERRAERYADGTINHVAEPSYHGNPIDNKGSLVTMDWGYDILNFIRETSGLSAHMITIDEIERGIRAEFIEVLVCLKT</sequence>
<evidence type="ECO:0000259" key="1">
    <source>
        <dbReference type="Pfam" id="PF08241"/>
    </source>
</evidence>
<keyword evidence="2" id="KW-0808">Transferase</keyword>
<feature type="domain" description="Methyltransferase type 11" evidence="1">
    <location>
        <begin position="105"/>
        <end position="152"/>
    </location>
</feature>
<dbReference type="GO" id="GO:0032259">
    <property type="term" value="P:methylation"/>
    <property type="evidence" value="ECO:0007669"/>
    <property type="project" value="UniProtKB-KW"/>
</dbReference>
<protein>
    <submittedName>
        <fullName evidence="2">Class I SAM-dependent methyltransferase</fullName>
    </submittedName>
</protein>
<dbReference type="AlphaFoldDB" id="A0A3B9GZW8"/>
<dbReference type="SUPFAM" id="SSF53335">
    <property type="entry name" value="S-adenosyl-L-methionine-dependent methyltransferases"/>
    <property type="match status" value="1"/>
</dbReference>
<accession>A0A3B9GZW8</accession>
<dbReference type="CDD" id="cd02440">
    <property type="entry name" value="AdoMet_MTases"/>
    <property type="match status" value="1"/>
</dbReference>
<keyword evidence="2" id="KW-0489">Methyltransferase</keyword>